<dbReference type="Gene3D" id="3.40.50.12780">
    <property type="entry name" value="N-terminal domain of ligase-like"/>
    <property type="match status" value="1"/>
</dbReference>
<evidence type="ECO:0000259" key="2">
    <source>
        <dbReference type="Pfam" id="PF00501"/>
    </source>
</evidence>
<protein>
    <recommendedName>
        <fullName evidence="1">acetate--CoA ligase</fullName>
        <ecNumber evidence="1">6.2.1.1</ecNumber>
    </recommendedName>
</protein>
<dbReference type="PANTHER" id="PTHR24095">
    <property type="entry name" value="ACETYL-COENZYME A SYNTHETASE"/>
    <property type="match status" value="1"/>
</dbReference>
<feature type="domain" description="AMP-dependent synthetase/ligase" evidence="2">
    <location>
        <begin position="120"/>
        <end position="451"/>
    </location>
</feature>
<dbReference type="InterPro" id="IPR000873">
    <property type="entry name" value="AMP-dep_synth/lig_dom"/>
</dbReference>
<comment type="caution">
    <text evidence="3">The sequence shown here is derived from an EMBL/GenBank/DDBJ whole genome shotgun (WGS) entry which is preliminary data.</text>
</comment>
<keyword evidence="4" id="KW-1185">Reference proteome</keyword>
<evidence type="ECO:0000256" key="1">
    <source>
        <dbReference type="ARBA" id="ARBA00013275"/>
    </source>
</evidence>
<dbReference type="InterPro" id="IPR042099">
    <property type="entry name" value="ANL_N_sf"/>
</dbReference>
<accession>A0ABQ5L1Z4</accession>
<proteinExistence type="predicted"/>
<sequence length="452" mass="51165">MSLTSQACTKIDNLPASFPSDEIPQVSLKMPTLKKYEEWICDDSCPIKFPSAVFRERYVKSWSDQTSYCIEQFGRIITWLKEGPRDKVIDTDIKNRRIRWFSGWYTNFSYCALDKHIENGKGDDIALIWEGNDPSNVKKFTYKRLLEETCRYANLLKKLGVKKGDRVVIYLPSRPEFLIAMLAIARLGAIFVSVFSPMSSDALQTRIHESGGSVLLTCDESISGLTHDPLKKKANEALKNCPNIRHTIVHHFTGIDYESHPTDVCFEDEIISMDSTCDYTLVEANDPFFIIYSSGSTGKPKGFVHSILYAGWGSMAPDFVVNCSDDVKDVIYCNGSPSWIGGMCYSVTGPLMLGVTTVLYEGNLFYPSPSRVFDIIDRHKVTVLMTQPTFFRIVRAMGSKYITRHSLRSLHTLYTAGEPCNDELWKYIYRTVCKHSDSHPATAELIHIYGAS</sequence>
<dbReference type="Pfam" id="PF00501">
    <property type="entry name" value="AMP-binding"/>
    <property type="match status" value="1"/>
</dbReference>
<dbReference type="PANTHER" id="PTHR24095:SF14">
    <property type="entry name" value="ACETYL-COENZYME A SYNTHETASE 1"/>
    <property type="match status" value="1"/>
</dbReference>
<reference evidence="3" key="1">
    <citation type="submission" date="2022-03" db="EMBL/GenBank/DDBJ databases">
        <title>Draft genome sequence of Aduncisulcus paluster, a free-living microaerophilic Fornicata.</title>
        <authorList>
            <person name="Yuyama I."/>
            <person name="Kume K."/>
            <person name="Tamura T."/>
            <person name="Inagaki Y."/>
            <person name="Hashimoto T."/>
        </authorList>
    </citation>
    <scope>NUCLEOTIDE SEQUENCE</scope>
    <source>
        <strain evidence="3">NY0171</strain>
    </source>
</reference>
<dbReference type="Proteomes" id="UP001057375">
    <property type="component" value="Unassembled WGS sequence"/>
</dbReference>
<organism evidence="3 4">
    <name type="scientific">Aduncisulcus paluster</name>
    <dbReference type="NCBI Taxonomy" id="2918883"/>
    <lineage>
        <taxon>Eukaryota</taxon>
        <taxon>Metamonada</taxon>
        <taxon>Carpediemonas-like organisms</taxon>
        <taxon>Aduncisulcus</taxon>
    </lineage>
</organism>
<evidence type="ECO:0000313" key="4">
    <source>
        <dbReference type="Proteomes" id="UP001057375"/>
    </source>
</evidence>
<name>A0ABQ5L1Z4_9EUKA</name>
<gene>
    <name evidence="3" type="ORF">ADUPG1_010170</name>
</gene>
<dbReference type="InterPro" id="IPR020845">
    <property type="entry name" value="AMP-binding_CS"/>
</dbReference>
<dbReference type="PROSITE" id="PS00455">
    <property type="entry name" value="AMP_BINDING"/>
    <property type="match status" value="1"/>
</dbReference>
<evidence type="ECO:0000313" key="3">
    <source>
        <dbReference type="EMBL" id="GKT37375.1"/>
    </source>
</evidence>
<dbReference type="SUPFAM" id="SSF56801">
    <property type="entry name" value="Acetyl-CoA synthetase-like"/>
    <property type="match status" value="1"/>
</dbReference>
<dbReference type="EMBL" id="BQXS01011468">
    <property type="protein sequence ID" value="GKT37375.1"/>
    <property type="molecule type" value="Genomic_DNA"/>
</dbReference>
<feature type="non-terminal residue" evidence="3">
    <location>
        <position position="452"/>
    </location>
</feature>
<dbReference type="EC" id="6.2.1.1" evidence="1"/>